<dbReference type="Proteomes" id="UP000295636">
    <property type="component" value="Unassembled WGS sequence"/>
</dbReference>
<dbReference type="Pfam" id="PF08241">
    <property type="entry name" value="Methyltransf_11"/>
    <property type="match status" value="1"/>
</dbReference>
<dbReference type="OrthoDB" id="9787807at2"/>
<dbReference type="SUPFAM" id="SSF53335">
    <property type="entry name" value="S-adenosyl-L-methionine-dependent methyltransferases"/>
    <property type="match status" value="1"/>
</dbReference>
<keyword evidence="2" id="KW-0808">Transferase</keyword>
<keyword evidence="2" id="KW-0489">Methyltransferase</keyword>
<organism evidence="2 3">
    <name type="scientific">Paenibacillus piri</name>
    <dbReference type="NCBI Taxonomy" id="2547395"/>
    <lineage>
        <taxon>Bacteria</taxon>
        <taxon>Bacillati</taxon>
        <taxon>Bacillota</taxon>
        <taxon>Bacilli</taxon>
        <taxon>Bacillales</taxon>
        <taxon>Paenibacillaceae</taxon>
        <taxon>Paenibacillus</taxon>
    </lineage>
</organism>
<dbReference type="InterPro" id="IPR013216">
    <property type="entry name" value="Methyltransf_11"/>
</dbReference>
<accession>A0A4R5KK64</accession>
<evidence type="ECO:0000313" key="3">
    <source>
        <dbReference type="Proteomes" id="UP000295636"/>
    </source>
</evidence>
<evidence type="ECO:0000259" key="1">
    <source>
        <dbReference type="Pfam" id="PF08241"/>
    </source>
</evidence>
<feature type="domain" description="Methyltransferase type 11" evidence="1">
    <location>
        <begin position="125"/>
        <end position="182"/>
    </location>
</feature>
<evidence type="ECO:0000313" key="2">
    <source>
        <dbReference type="EMBL" id="TDF95836.1"/>
    </source>
</evidence>
<dbReference type="EMBL" id="SMRT01000009">
    <property type="protein sequence ID" value="TDF95836.1"/>
    <property type="molecule type" value="Genomic_DNA"/>
</dbReference>
<dbReference type="GO" id="GO:0008757">
    <property type="term" value="F:S-adenosylmethionine-dependent methyltransferase activity"/>
    <property type="evidence" value="ECO:0007669"/>
    <property type="project" value="InterPro"/>
</dbReference>
<proteinExistence type="predicted"/>
<gene>
    <name evidence="2" type="ORF">E1757_19080</name>
</gene>
<sequence>MSKRGYEQLGVAMTCRSFAEYVKMFALEELDSRQGPVLDVAAGASSFTAEANAKGLQAYAADPMYAMNEERIFAHGLNEIEVSTAKLAALRDIFDWSYYGTLEHHREMREQSLSRFIDDYRQHREKGRYVESGLPQLPFADNTFSLVLCSHFLFLYNEQFDYEFHLHAVRELLRVCRPGGQVRLYPLKSLQWDYYPHMDRLLEALKSEAKCQFMESRLPFIPGSGELLSLVKQGNRRDVDNF</sequence>
<dbReference type="Gene3D" id="3.40.50.150">
    <property type="entry name" value="Vaccinia Virus protein VP39"/>
    <property type="match status" value="1"/>
</dbReference>
<reference evidence="2 3" key="1">
    <citation type="submission" date="2019-03" db="EMBL/GenBank/DDBJ databases">
        <title>This is whole genome sequence of Paenibacillus sp MS74 strain.</title>
        <authorList>
            <person name="Trinh H.N."/>
        </authorList>
    </citation>
    <scope>NUCLEOTIDE SEQUENCE [LARGE SCALE GENOMIC DNA]</scope>
    <source>
        <strain evidence="2 3">MS74</strain>
    </source>
</reference>
<dbReference type="AlphaFoldDB" id="A0A4R5KK64"/>
<comment type="caution">
    <text evidence="2">The sequence shown here is derived from an EMBL/GenBank/DDBJ whole genome shotgun (WGS) entry which is preliminary data.</text>
</comment>
<dbReference type="GO" id="GO:0032259">
    <property type="term" value="P:methylation"/>
    <property type="evidence" value="ECO:0007669"/>
    <property type="project" value="UniProtKB-KW"/>
</dbReference>
<dbReference type="RefSeq" id="WP_133231003.1">
    <property type="nucleotide sequence ID" value="NZ_SMRT01000009.1"/>
</dbReference>
<protein>
    <submittedName>
        <fullName evidence="2">Class I SAM-dependent methyltransferase</fullName>
    </submittedName>
</protein>
<name>A0A4R5KK64_9BACL</name>
<dbReference type="InterPro" id="IPR029063">
    <property type="entry name" value="SAM-dependent_MTases_sf"/>
</dbReference>
<keyword evidence="3" id="KW-1185">Reference proteome</keyword>